<keyword evidence="2" id="KW-1185">Reference proteome</keyword>
<gene>
    <name evidence="1" type="ORF">ACFPK8_14920</name>
</gene>
<dbReference type="InterPro" id="IPR045425">
    <property type="entry name" value="DUF6508"/>
</dbReference>
<sequence>MNRQSDLELVGRAVDLWRDDPRGDSARGALRQALSVAHERLAGPDYEYMDHMHSLDRADIPTADLADVSTWCTWVVRGERFSDGHIDANIRDGLVAELMVRLLDVIEVETEG</sequence>
<accession>A0ABW0FHB0</accession>
<organism evidence="1 2">
    <name type="scientific">Brachybacterium tyrofermentans</name>
    <dbReference type="NCBI Taxonomy" id="47848"/>
    <lineage>
        <taxon>Bacteria</taxon>
        <taxon>Bacillati</taxon>
        <taxon>Actinomycetota</taxon>
        <taxon>Actinomycetes</taxon>
        <taxon>Micrococcales</taxon>
        <taxon>Dermabacteraceae</taxon>
        <taxon>Brachybacterium</taxon>
    </lineage>
</organism>
<proteinExistence type="predicted"/>
<comment type="caution">
    <text evidence="1">The sequence shown here is derived from an EMBL/GenBank/DDBJ whole genome shotgun (WGS) entry which is preliminary data.</text>
</comment>
<dbReference type="Pfam" id="PF20118">
    <property type="entry name" value="DUF6508"/>
    <property type="match status" value="1"/>
</dbReference>
<evidence type="ECO:0000313" key="2">
    <source>
        <dbReference type="Proteomes" id="UP001595937"/>
    </source>
</evidence>
<name>A0ABW0FHB0_9MICO</name>
<protein>
    <submittedName>
        <fullName evidence="1">DUF6508 domain-containing protein</fullName>
    </submittedName>
</protein>
<dbReference type="RefSeq" id="WP_193116501.1">
    <property type="nucleotide sequence ID" value="NZ_BAAAIR010000027.1"/>
</dbReference>
<evidence type="ECO:0000313" key="1">
    <source>
        <dbReference type="EMBL" id="MFC5298802.1"/>
    </source>
</evidence>
<dbReference type="EMBL" id="JBHSLN010000082">
    <property type="protein sequence ID" value="MFC5298802.1"/>
    <property type="molecule type" value="Genomic_DNA"/>
</dbReference>
<dbReference type="Proteomes" id="UP001595937">
    <property type="component" value="Unassembled WGS sequence"/>
</dbReference>
<reference evidence="2" key="1">
    <citation type="journal article" date="2019" name="Int. J. Syst. Evol. Microbiol.">
        <title>The Global Catalogue of Microorganisms (GCM) 10K type strain sequencing project: providing services to taxonomists for standard genome sequencing and annotation.</title>
        <authorList>
            <consortium name="The Broad Institute Genomics Platform"/>
            <consortium name="The Broad Institute Genome Sequencing Center for Infectious Disease"/>
            <person name="Wu L."/>
            <person name="Ma J."/>
        </authorList>
    </citation>
    <scope>NUCLEOTIDE SEQUENCE [LARGE SCALE GENOMIC DNA]</scope>
    <source>
        <strain evidence="2">CGMCC 1.16455</strain>
    </source>
</reference>
<dbReference type="GeneID" id="303296597"/>